<keyword evidence="6" id="KW-0564">Palmitate</keyword>
<evidence type="ECO:0000256" key="6">
    <source>
        <dbReference type="ARBA" id="ARBA00023139"/>
    </source>
</evidence>
<dbReference type="GO" id="GO:0016020">
    <property type="term" value="C:membrane"/>
    <property type="evidence" value="ECO:0007669"/>
    <property type="project" value="UniProtKB-SubCell"/>
</dbReference>
<dbReference type="Proteomes" id="UP000430692">
    <property type="component" value="Unassembled WGS sequence"/>
</dbReference>
<evidence type="ECO:0000313" key="10">
    <source>
        <dbReference type="EMBL" id="MXQ55837.1"/>
    </source>
</evidence>
<dbReference type="AlphaFoldDB" id="A0A6I4VWC7"/>
<dbReference type="InterPro" id="IPR038501">
    <property type="entry name" value="Spore_GerAC_C_sf"/>
</dbReference>
<dbReference type="PANTHER" id="PTHR35789:SF1">
    <property type="entry name" value="SPORE GERMINATION PROTEIN B3"/>
    <property type="match status" value="1"/>
</dbReference>
<comment type="subcellular location">
    <subcellularLocation>
        <location evidence="1">Membrane</location>
        <topology evidence="1">Lipid-anchor</topology>
    </subcellularLocation>
</comment>
<evidence type="ECO:0000256" key="7">
    <source>
        <dbReference type="ARBA" id="ARBA00023288"/>
    </source>
</evidence>
<gene>
    <name evidence="10" type="ORF">GSM42_19330</name>
</gene>
<evidence type="ECO:0000256" key="5">
    <source>
        <dbReference type="ARBA" id="ARBA00023136"/>
    </source>
</evidence>
<dbReference type="InterPro" id="IPR057336">
    <property type="entry name" value="GerAC_N"/>
</dbReference>
<evidence type="ECO:0000256" key="1">
    <source>
        <dbReference type="ARBA" id="ARBA00004635"/>
    </source>
</evidence>
<evidence type="ECO:0000259" key="9">
    <source>
        <dbReference type="Pfam" id="PF25198"/>
    </source>
</evidence>
<dbReference type="Pfam" id="PF05504">
    <property type="entry name" value="Spore_GerAC"/>
    <property type="match status" value="1"/>
</dbReference>
<dbReference type="InterPro" id="IPR046953">
    <property type="entry name" value="Spore_GerAC-like_C"/>
</dbReference>
<comment type="similarity">
    <text evidence="2">Belongs to the GerABKC lipoprotein family.</text>
</comment>
<comment type="caution">
    <text evidence="10">The sequence shown here is derived from an EMBL/GenBank/DDBJ whole genome shotgun (WGS) entry which is preliminary data.</text>
</comment>
<feature type="domain" description="Spore germination protein N-terminal" evidence="9">
    <location>
        <begin position="24"/>
        <end position="188"/>
    </location>
</feature>
<evidence type="ECO:0000313" key="11">
    <source>
        <dbReference type="Proteomes" id="UP000430692"/>
    </source>
</evidence>
<evidence type="ECO:0000259" key="8">
    <source>
        <dbReference type="Pfam" id="PF05504"/>
    </source>
</evidence>
<dbReference type="GO" id="GO:0009847">
    <property type="term" value="P:spore germination"/>
    <property type="evidence" value="ECO:0007669"/>
    <property type="project" value="InterPro"/>
</dbReference>
<protein>
    <submittedName>
        <fullName evidence="10">Ger(X)C family spore germination protein</fullName>
    </submittedName>
</protein>
<keyword evidence="11" id="KW-1185">Reference proteome</keyword>
<keyword evidence="4" id="KW-0732">Signal</keyword>
<sequence length="354" mass="40044">MGNTMIKVFFLLCIVLTSTGCWNNKDINHRLLPAVVGISKNGDKYKLILELPVLESDNMKIQIIKATGKSIADAVDWLSMNMDRGVDLFHVKLIVLDKQFAKQGLTDVMSGLMRSREVAPNAQMAICNEDLDYFFGNVQKSKPPTGDYLLDFFEKDAGWTPNIALTRVWQVYRSLHSSTRDVIIPIIQTGKLTEVEHIGSAVIKNGKMVSQISPNDTLLYNAFDGQGTQGIVEVMDLATVLILSDWKSNKSMIINEKPFMKSQLNLKVTILETKGNPSMDLIKKDLSTLITNRFHRMLTITQKKQADILGLGQTFRTKLPRAKLKNWREKYYPILKLDFQVNVDIQNEGFLKSD</sequence>
<organism evidence="10 11">
    <name type="scientific">Shimazuella alba</name>
    <dbReference type="NCBI Taxonomy" id="2690964"/>
    <lineage>
        <taxon>Bacteria</taxon>
        <taxon>Bacillati</taxon>
        <taxon>Bacillota</taxon>
        <taxon>Bacilli</taxon>
        <taxon>Bacillales</taxon>
        <taxon>Thermoactinomycetaceae</taxon>
        <taxon>Shimazuella</taxon>
    </lineage>
</organism>
<evidence type="ECO:0000256" key="3">
    <source>
        <dbReference type="ARBA" id="ARBA00022544"/>
    </source>
</evidence>
<dbReference type="Gene3D" id="3.30.300.210">
    <property type="entry name" value="Nutrient germinant receptor protein C, domain 3"/>
    <property type="match status" value="1"/>
</dbReference>
<dbReference type="PROSITE" id="PS51257">
    <property type="entry name" value="PROKAR_LIPOPROTEIN"/>
    <property type="match status" value="1"/>
</dbReference>
<evidence type="ECO:0000256" key="2">
    <source>
        <dbReference type="ARBA" id="ARBA00007886"/>
    </source>
</evidence>
<name>A0A6I4VWC7_9BACL</name>
<accession>A0A6I4VWC7</accession>
<reference evidence="10 11" key="1">
    <citation type="submission" date="2019-12" db="EMBL/GenBank/DDBJ databases">
        <title>Whole-genome analyses of novel actinobacteria.</title>
        <authorList>
            <person name="Sahin N."/>
            <person name="Saygin H."/>
        </authorList>
    </citation>
    <scope>NUCLEOTIDE SEQUENCE [LARGE SCALE GENOMIC DNA]</scope>
    <source>
        <strain evidence="10 11">KC615</strain>
    </source>
</reference>
<dbReference type="PANTHER" id="PTHR35789">
    <property type="entry name" value="SPORE GERMINATION PROTEIN B3"/>
    <property type="match status" value="1"/>
</dbReference>
<feature type="domain" description="Spore germination GerAC-like C-terminal" evidence="8">
    <location>
        <begin position="199"/>
        <end position="349"/>
    </location>
</feature>
<keyword evidence="5" id="KW-0472">Membrane</keyword>
<dbReference type="NCBIfam" id="TIGR02887">
    <property type="entry name" value="spore_ger_x_C"/>
    <property type="match status" value="1"/>
</dbReference>
<dbReference type="Pfam" id="PF25198">
    <property type="entry name" value="Spore_GerAC_N"/>
    <property type="match status" value="1"/>
</dbReference>
<evidence type="ECO:0000256" key="4">
    <source>
        <dbReference type="ARBA" id="ARBA00022729"/>
    </source>
</evidence>
<keyword evidence="3" id="KW-0309">Germination</keyword>
<proteinExistence type="inferred from homology"/>
<dbReference type="EMBL" id="WUUL01000020">
    <property type="protein sequence ID" value="MXQ55837.1"/>
    <property type="molecule type" value="Genomic_DNA"/>
</dbReference>
<dbReference type="RefSeq" id="WP_160803190.1">
    <property type="nucleotide sequence ID" value="NZ_WUUL01000020.1"/>
</dbReference>
<dbReference type="InterPro" id="IPR008844">
    <property type="entry name" value="Spore_GerAC-like"/>
</dbReference>
<keyword evidence="7" id="KW-0449">Lipoprotein</keyword>